<dbReference type="SUPFAM" id="SSF50129">
    <property type="entry name" value="GroES-like"/>
    <property type="match status" value="1"/>
</dbReference>
<feature type="non-terminal residue" evidence="4">
    <location>
        <position position="1"/>
    </location>
</feature>
<reference evidence="4" key="1">
    <citation type="submission" date="2018-05" db="EMBL/GenBank/DDBJ databases">
        <authorList>
            <person name="Lanie J.A."/>
            <person name="Ng W.-L."/>
            <person name="Kazmierczak K.M."/>
            <person name="Andrzejewski T.M."/>
            <person name="Davidsen T.M."/>
            <person name="Wayne K.J."/>
            <person name="Tettelin H."/>
            <person name="Glass J.I."/>
            <person name="Rusch D."/>
            <person name="Podicherti R."/>
            <person name="Tsui H.-C.T."/>
            <person name="Winkler M.E."/>
        </authorList>
    </citation>
    <scope>NUCLEOTIDE SEQUENCE</scope>
</reference>
<keyword evidence="1" id="KW-0560">Oxidoreductase</keyword>
<gene>
    <name evidence="4" type="ORF">METZ01_LOCUS254730</name>
</gene>
<dbReference type="Gene3D" id="3.90.180.10">
    <property type="entry name" value="Medium-chain alcohol dehydrogenases, catalytic domain"/>
    <property type="match status" value="1"/>
</dbReference>
<dbReference type="EMBL" id="UINC01068909">
    <property type="protein sequence ID" value="SVC01876.1"/>
    <property type="molecule type" value="Genomic_DNA"/>
</dbReference>
<evidence type="ECO:0008006" key="5">
    <source>
        <dbReference type="Google" id="ProtNLM"/>
    </source>
</evidence>
<dbReference type="InterPro" id="IPR036291">
    <property type="entry name" value="NAD(P)-bd_dom_sf"/>
</dbReference>
<dbReference type="PANTHER" id="PTHR43205">
    <property type="entry name" value="PROSTAGLANDIN REDUCTASE"/>
    <property type="match status" value="1"/>
</dbReference>
<dbReference type="Gene3D" id="3.40.50.720">
    <property type="entry name" value="NAD(P)-binding Rossmann-like Domain"/>
    <property type="match status" value="1"/>
</dbReference>
<dbReference type="InterPro" id="IPR041694">
    <property type="entry name" value="ADH_N_2"/>
</dbReference>
<feature type="non-terminal residue" evidence="4">
    <location>
        <position position="205"/>
    </location>
</feature>
<dbReference type="Pfam" id="PF16884">
    <property type="entry name" value="ADH_N_2"/>
    <property type="match status" value="1"/>
</dbReference>
<evidence type="ECO:0000256" key="1">
    <source>
        <dbReference type="ARBA" id="ARBA00023002"/>
    </source>
</evidence>
<dbReference type="InterPro" id="IPR013149">
    <property type="entry name" value="ADH-like_C"/>
</dbReference>
<dbReference type="InterPro" id="IPR011032">
    <property type="entry name" value="GroES-like_sf"/>
</dbReference>
<feature type="domain" description="Alcohol dehydrogenase-like C-terminal" evidence="2">
    <location>
        <begin position="163"/>
        <end position="204"/>
    </location>
</feature>
<dbReference type="CDD" id="cd05288">
    <property type="entry name" value="PGDH"/>
    <property type="match status" value="1"/>
</dbReference>
<evidence type="ECO:0000259" key="2">
    <source>
        <dbReference type="Pfam" id="PF00107"/>
    </source>
</evidence>
<dbReference type="Pfam" id="PF00107">
    <property type="entry name" value="ADH_zinc_N"/>
    <property type="match status" value="1"/>
</dbReference>
<name>A0A382IQI3_9ZZZZ</name>
<protein>
    <recommendedName>
        <fullName evidence="5">Oxidoreductase N-terminal domain-containing protein</fullName>
    </recommendedName>
</protein>
<dbReference type="AlphaFoldDB" id="A0A382IQI3"/>
<dbReference type="SUPFAM" id="SSF51735">
    <property type="entry name" value="NAD(P)-binding Rossmann-fold domains"/>
    <property type="match status" value="1"/>
</dbReference>
<accession>A0A382IQI3</accession>
<feature type="domain" description="Oxidoreductase N-terminal" evidence="3">
    <location>
        <begin position="9"/>
        <end position="118"/>
    </location>
</feature>
<evidence type="ECO:0000313" key="4">
    <source>
        <dbReference type="EMBL" id="SVC01876.1"/>
    </source>
</evidence>
<dbReference type="GO" id="GO:0016628">
    <property type="term" value="F:oxidoreductase activity, acting on the CH-CH group of donors, NAD or NADP as acceptor"/>
    <property type="evidence" value="ECO:0007669"/>
    <property type="project" value="InterPro"/>
</dbReference>
<sequence>VVSKNLKNRRWVLADYPEAMPDETHFQFEASVPLPVLEEDQILVQAHFLSVDPYMRGRISPEAGYTAGVKPGGLLPAGGVGEVIESRSKLFSEGEFVESMNFGWQEYSVLSAGGTQKVDPVLAPIQSSLSYLGMPGMTAYFGLFDVGAAKPGETVLISAASGAVGQVAGQLAKAHGCRAVAVASNEAKLDWCREIGYDMGINYRE</sequence>
<dbReference type="InterPro" id="IPR045010">
    <property type="entry name" value="MDR_fam"/>
</dbReference>
<dbReference type="PANTHER" id="PTHR43205:SF7">
    <property type="entry name" value="PROSTAGLANDIN REDUCTASE 1"/>
    <property type="match status" value="1"/>
</dbReference>
<proteinExistence type="predicted"/>
<organism evidence="4">
    <name type="scientific">marine metagenome</name>
    <dbReference type="NCBI Taxonomy" id="408172"/>
    <lineage>
        <taxon>unclassified sequences</taxon>
        <taxon>metagenomes</taxon>
        <taxon>ecological metagenomes</taxon>
    </lineage>
</organism>
<evidence type="ECO:0000259" key="3">
    <source>
        <dbReference type="Pfam" id="PF16884"/>
    </source>
</evidence>